<keyword evidence="10" id="KW-1185">Reference proteome</keyword>
<keyword evidence="8" id="KW-0812">Transmembrane</keyword>
<dbReference type="Pfam" id="PF00067">
    <property type="entry name" value="p450"/>
    <property type="match status" value="1"/>
</dbReference>
<keyword evidence="6" id="KW-0408">Iron</keyword>
<proteinExistence type="inferred from homology"/>
<comment type="cofactor">
    <cofactor evidence="1">
        <name>heme</name>
        <dbReference type="ChEBI" id="CHEBI:30413"/>
    </cofactor>
</comment>
<evidence type="ECO:0000256" key="5">
    <source>
        <dbReference type="ARBA" id="ARBA00023002"/>
    </source>
</evidence>
<evidence type="ECO:0000256" key="1">
    <source>
        <dbReference type="ARBA" id="ARBA00001971"/>
    </source>
</evidence>
<dbReference type="SUPFAM" id="SSF48264">
    <property type="entry name" value="Cytochrome P450"/>
    <property type="match status" value="1"/>
</dbReference>
<dbReference type="CDD" id="cd11064">
    <property type="entry name" value="CYP86A"/>
    <property type="match status" value="1"/>
</dbReference>
<evidence type="ECO:0008006" key="11">
    <source>
        <dbReference type="Google" id="ProtNLM"/>
    </source>
</evidence>
<keyword evidence="4" id="KW-0479">Metal-binding</keyword>
<reference evidence="9" key="1">
    <citation type="journal article" date="2023" name="Plant Biotechnol. J.">
        <title>Chromosome-level wild Hevea brasiliensis genome provides new tools for genomic-assisted breeding and valuable loci to elevate rubber yield.</title>
        <authorList>
            <person name="Cheng H."/>
            <person name="Song X."/>
            <person name="Hu Y."/>
            <person name="Wu T."/>
            <person name="Yang Q."/>
            <person name="An Z."/>
            <person name="Feng S."/>
            <person name="Deng Z."/>
            <person name="Wu W."/>
            <person name="Zeng X."/>
            <person name="Tu M."/>
            <person name="Wang X."/>
            <person name="Huang H."/>
        </authorList>
    </citation>
    <scope>NUCLEOTIDE SEQUENCE</scope>
    <source>
        <strain evidence="9">MT/VB/25A 57/8</strain>
    </source>
</reference>
<keyword evidence="8" id="KW-1133">Transmembrane helix</keyword>
<evidence type="ECO:0000256" key="2">
    <source>
        <dbReference type="ARBA" id="ARBA00010617"/>
    </source>
</evidence>
<feature type="transmembrane region" description="Helical" evidence="8">
    <location>
        <begin position="20"/>
        <end position="39"/>
    </location>
</feature>
<dbReference type="PRINTS" id="PR00463">
    <property type="entry name" value="EP450I"/>
</dbReference>
<keyword evidence="5" id="KW-0560">Oxidoreductase</keyword>
<sequence>MELGASSSLWLESISSVFSLLFFGFTLLFSFFSVLIFVLRLKPWCNCEVCKSYLTGSWTKDFANLCDWYTHLLRKSPTGTIHLHVLGNIITSNPENVEYILKTNFDNYPKGKPFSALLGDLLGGGIFNVDGDSWRFQRKMASLELGSVSIRMYAFELIMSEIRGRLIPLLSSMADKEEALDLQDVFRRFSFDNICKFSFGLDPGCLKLSLPICKFALAFDTASKLSAERALAPSPMVWKMKRLLNLGSEKKLSEAIKMVDELAQALINHRRREGFTDNKDLLSRFMGSINDDKYLRDIVISFLLAGRDTVASGLTSFFWLLSQHPEVESAIREESERVMGPTHGQLTSYEKLRDMHYLNAAIYESLRLYPPVQFDSKFAQEDDILPDGTFVSKGTRVTYHQYAMGRMERVWGPDCLEFKPERWIKNGVFVAENSYKYPVFQAGFRVCLGKEMALVEMKSVALAVLGSFTVRVVDPDQAPIFSPGLTATVRGGLPVVVKEREFLPQPTTIVRPCM</sequence>
<keyword evidence="8" id="KW-0472">Membrane</keyword>
<evidence type="ECO:0000256" key="4">
    <source>
        <dbReference type="ARBA" id="ARBA00022723"/>
    </source>
</evidence>
<gene>
    <name evidence="9" type="ORF">P3X46_000065</name>
</gene>
<dbReference type="InterPro" id="IPR036396">
    <property type="entry name" value="Cyt_P450_sf"/>
</dbReference>
<name>A0ABQ9NBT2_HEVBR</name>
<dbReference type="PRINTS" id="PR00385">
    <property type="entry name" value="P450"/>
</dbReference>
<evidence type="ECO:0000313" key="10">
    <source>
        <dbReference type="Proteomes" id="UP001174677"/>
    </source>
</evidence>
<dbReference type="Gene3D" id="1.10.630.10">
    <property type="entry name" value="Cytochrome P450"/>
    <property type="match status" value="1"/>
</dbReference>
<accession>A0ABQ9NBT2</accession>
<protein>
    <recommendedName>
        <fullName evidence="11">Cytochrome P450</fullName>
    </recommendedName>
</protein>
<evidence type="ECO:0000256" key="3">
    <source>
        <dbReference type="ARBA" id="ARBA00022617"/>
    </source>
</evidence>
<dbReference type="EMBL" id="JARPOI010000001">
    <property type="protein sequence ID" value="KAJ9188695.1"/>
    <property type="molecule type" value="Genomic_DNA"/>
</dbReference>
<dbReference type="PANTHER" id="PTHR24296">
    <property type="entry name" value="CYTOCHROME P450"/>
    <property type="match status" value="1"/>
</dbReference>
<evidence type="ECO:0000313" key="9">
    <source>
        <dbReference type="EMBL" id="KAJ9188695.1"/>
    </source>
</evidence>
<comment type="similarity">
    <text evidence="2">Belongs to the cytochrome P450 family.</text>
</comment>
<organism evidence="9 10">
    <name type="scientific">Hevea brasiliensis</name>
    <name type="common">Para rubber tree</name>
    <name type="synonym">Siphonia brasiliensis</name>
    <dbReference type="NCBI Taxonomy" id="3981"/>
    <lineage>
        <taxon>Eukaryota</taxon>
        <taxon>Viridiplantae</taxon>
        <taxon>Streptophyta</taxon>
        <taxon>Embryophyta</taxon>
        <taxon>Tracheophyta</taxon>
        <taxon>Spermatophyta</taxon>
        <taxon>Magnoliopsida</taxon>
        <taxon>eudicotyledons</taxon>
        <taxon>Gunneridae</taxon>
        <taxon>Pentapetalae</taxon>
        <taxon>rosids</taxon>
        <taxon>fabids</taxon>
        <taxon>Malpighiales</taxon>
        <taxon>Euphorbiaceae</taxon>
        <taxon>Crotonoideae</taxon>
        <taxon>Micrandreae</taxon>
        <taxon>Hevea</taxon>
    </lineage>
</organism>
<evidence type="ECO:0000256" key="6">
    <source>
        <dbReference type="ARBA" id="ARBA00023004"/>
    </source>
</evidence>
<dbReference type="InterPro" id="IPR002401">
    <property type="entry name" value="Cyt_P450_E_grp-I"/>
</dbReference>
<keyword evidence="3" id="KW-0349">Heme</keyword>
<evidence type="ECO:0000256" key="7">
    <source>
        <dbReference type="ARBA" id="ARBA00023033"/>
    </source>
</evidence>
<keyword evidence="7" id="KW-0503">Monooxygenase</keyword>
<dbReference type="Proteomes" id="UP001174677">
    <property type="component" value="Chromosome 1"/>
</dbReference>
<comment type="caution">
    <text evidence="9">The sequence shown here is derived from an EMBL/GenBank/DDBJ whole genome shotgun (WGS) entry which is preliminary data.</text>
</comment>
<evidence type="ECO:0000256" key="8">
    <source>
        <dbReference type="SAM" id="Phobius"/>
    </source>
</evidence>
<dbReference type="InterPro" id="IPR001128">
    <property type="entry name" value="Cyt_P450"/>
</dbReference>